<proteinExistence type="predicted"/>
<keyword evidence="2" id="KW-1185">Reference proteome</keyword>
<accession>A0ABW3CH17</accession>
<protein>
    <submittedName>
        <fullName evidence="1">Uncharacterized protein</fullName>
    </submittedName>
</protein>
<gene>
    <name evidence="1" type="ORF">ACFQ07_13610</name>
</gene>
<sequence length="121" mass="13894">MSEDSGVRRALWRRISDLEEQLEQTRGELRKEQLGRMCAEDMLFQRHQAVVPTDPPPTELVHALRNCAEEAFQGVWLNVRRRRLHVLVDGAGYSPDPAGEAEVWSCLLAHADDEQELVFTR</sequence>
<dbReference type="EMBL" id="JBHTIR010002025">
    <property type="protein sequence ID" value="MFD0853272.1"/>
    <property type="molecule type" value="Genomic_DNA"/>
</dbReference>
<organism evidence="1 2">
    <name type="scientific">Actinomadura adrarensis</name>
    <dbReference type="NCBI Taxonomy" id="1819600"/>
    <lineage>
        <taxon>Bacteria</taxon>
        <taxon>Bacillati</taxon>
        <taxon>Actinomycetota</taxon>
        <taxon>Actinomycetes</taxon>
        <taxon>Streptosporangiales</taxon>
        <taxon>Thermomonosporaceae</taxon>
        <taxon>Actinomadura</taxon>
    </lineage>
</organism>
<dbReference type="Proteomes" id="UP001597083">
    <property type="component" value="Unassembled WGS sequence"/>
</dbReference>
<comment type="caution">
    <text evidence="1">The sequence shown here is derived from an EMBL/GenBank/DDBJ whole genome shotgun (WGS) entry which is preliminary data.</text>
</comment>
<reference evidence="2" key="1">
    <citation type="journal article" date="2019" name="Int. J. Syst. Evol. Microbiol.">
        <title>The Global Catalogue of Microorganisms (GCM) 10K type strain sequencing project: providing services to taxonomists for standard genome sequencing and annotation.</title>
        <authorList>
            <consortium name="The Broad Institute Genomics Platform"/>
            <consortium name="The Broad Institute Genome Sequencing Center for Infectious Disease"/>
            <person name="Wu L."/>
            <person name="Ma J."/>
        </authorList>
    </citation>
    <scope>NUCLEOTIDE SEQUENCE [LARGE SCALE GENOMIC DNA]</scope>
    <source>
        <strain evidence="2">JCM 31696</strain>
    </source>
</reference>
<name>A0ABW3CH17_9ACTN</name>
<feature type="non-terminal residue" evidence="1">
    <location>
        <position position="121"/>
    </location>
</feature>
<evidence type="ECO:0000313" key="1">
    <source>
        <dbReference type="EMBL" id="MFD0853272.1"/>
    </source>
</evidence>
<evidence type="ECO:0000313" key="2">
    <source>
        <dbReference type="Proteomes" id="UP001597083"/>
    </source>
</evidence>